<feature type="region of interest" description="Disordered" evidence="1">
    <location>
        <begin position="137"/>
        <end position="178"/>
    </location>
</feature>
<comment type="caution">
    <text evidence="3">The sequence shown here is derived from an EMBL/GenBank/DDBJ whole genome shotgun (WGS) entry which is preliminary data.</text>
</comment>
<dbReference type="SMART" id="SM01140">
    <property type="entry name" value="Drf_GBD"/>
    <property type="match status" value="1"/>
</dbReference>
<dbReference type="PANTHER" id="PTHR45857">
    <property type="entry name" value="FORMIN-LIKE PROTEIN"/>
    <property type="match status" value="1"/>
</dbReference>
<feature type="region of interest" description="Disordered" evidence="1">
    <location>
        <begin position="48"/>
        <end position="69"/>
    </location>
</feature>
<dbReference type="SUPFAM" id="SSF48371">
    <property type="entry name" value="ARM repeat"/>
    <property type="match status" value="1"/>
</dbReference>
<evidence type="ECO:0000313" key="3">
    <source>
        <dbReference type="EMBL" id="KAL3389301.1"/>
    </source>
</evidence>
<dbReference type="EMBL" id="JBJJXI010000123">
    <property type="protein sequence ID" value="KAL3389301.1"/>
    <property type="molecule type" value="Genomic_DNA"/>
</dbReference>
<sequence>MGNTRSRPISTSTQPIADLTDDNAMGVGTHKPLCLLQLLRRSWRLILSPPPSKRRASSTEVVKNDRDNSRCSHCKDCDHHQQELLFDSESDMAPNAEEDLLVAMQPHGPHSGKERLRPPTYNAEDYTQALRRWGRRALANQQQQHHQHESGNHHPHHHHNTLPSTCTSTSSSGYASAGNNGEMTLRQFTSVSELLNKLKADLKLAFPSFVQEFVSAPGDGISLLLETLRGVQLSQSTPPSATGPRRPRARRAAMDELGCVECLAACADRCPDAGRLLAQAQPGLLALACCLTSSLNRSRVIALQVSFYFFFFVVYGH</sequence>
<dbReference type="InterPro" id="IPR016024">
    <property type="entry name" value="ARM-type_fold"/>
</dbReference>
<name>A0ABD2W8S8_9HYME</name>
<dbReference type="Proteomes" id="UP001627154">
    <property type="component" value="Unassembled WGS sequence"/>
</dbReference>
<dbReference type="PANTHER" id="PTHR45857:SF9">
    <property type="entry name" value="MULTIPLE WING HAIRS, ISOFORM C"/>
    <property type="match status" value="1"/>
</dbReference>
<feature type="domain" description="Formin GTPase-binding" evidence="2">
    <location>
        <begin position="118"/>
        <end position="311"/>
    </location>
</feature>
<accession>A0ABD2W8S8</accession>
<dbReference type="InterPro" id="IPR011989">
    <property type="entry name" value="ARM-like"/>
</dbReference>
<gene>
    <name evidence="3" type="ORF">TKK_015548</name>
</gene>
<dbReference type="InterPro" id="IPR043592">
    <property type="entry name" value="FMNL_animal"/>
</dbReference>
<proteinExistence type="predicted"/>
<dbReference type="Gene3D" id="1.25.10.10">
    <property type="entry name" value="Leucine-rich Repeat Variant"/>
    <property type="match status" value="1"/>
</dbReference>
<evidence type="ECO:0000313" key="4">
    <source>
        <dbReference type="Proteomes" id="UP001627154"/>
    </source>
</evidence>
<dbReference type="InterPro" id="IPR010473">
    <property type="entry name" value="GTPase-bd"/>
</dbReference>
<feature type="region of interest" description="Disordered" evidence="1">
    <location>
        <begin position="1"/>
        <end position="24"/>
    </location>
</feature>
<reference evidence="3 4" key="1">
    <citation type="journal article" date="2024" name="bioRxiv">
        <title>A reference genome for Trichogramma kaykai: A tiny desert-dwelling parasitoid wasp with competing sex-ratio distorters.</title>
        <authorList>
            <person name="Culotta J."/>
            <person name="Lindsey A.R."/>
        </authorList>
    </citation>
    <scope>NUCLEOTIDE SEQUENCE [LARGE SCALE GENOMIC DNA]</scope>
    <source>
        <strain evidence="3 4">KSX58</strain>
    </source>
</reference>
<dbReference type="AlphaFoldDB" id="A0ABD2W8S8"/>
<keyword evidence="4" id="KW-1185">Reference proteome</keyword>
<organism evidence="3 4">
    <name type="scientific">Trichogramma kaykai</name>
    <dbReference type="NCBI Taxonomy" id="54128"/>
    <lineage>
        <taxon>Eukaryota</taxon>
        <taxon>Metazoa</taxon>
        <taxon>Ecdysozoa</taxon>
        <taxon>Arthropoda</taxon>
        <taxon>Hexapoda</taxon>
        <taxon>Insecta</taxon>
        <taxon>Pterygota</taxon>
        <taxon>Neoptera</taxon>
        <taxon>Endopterygota</taxon>
        <taxon>Hymenoptera</taxon>
        <taxon>Apocrita</taxon>
        <taxon>Proctotrupomorpha</taxon>
        <taxon>Chalcidoidea</taxon>
        <taxon>Trichogrammatidae</taxon>
        <taxon>Trichogramma</taxon>
    </lineage>
</organism>
<feature type="compositionally biased region" description="Polar residues" evidence="1">
    <location>
        <begin position="1"/>
        <end position="15"/>
    </location>
</feature>
<evidence type="ECO:0000256" key="1">
    <source>
        <dbReference type="SAM" id="MobiDB-lite"/>
    </source>
</evidence>
<evidence type="ECO:0000259" key="2">
    <source>
        <dbReference type="SMART" id="SM01140"/>
    </source>
</evidence>
<protein>
    <recommendedName>
        <fullName evidence="2">Formin GTPase-binding domain-containing protein</fullName>
    </recommendedName>
</protein>